<evidence type="ECO:0000313" key="2">
    <source>
        <dbReference type="RefSeq" id="XP_028140022.1"/>
    </source>
</evidence>
<dbReference type="InterPro" id="IPR015897">
    <property type="entry name" value="CHK_kinase-like"/>
</dbReference>
<name>A0A6P7FYY3_DIAVI</name>
<dbReference type="RefSeq" id="XP_028140022.1">
    <property type="nucleotide sequence ID" value="XM_028284221.1"/>
</dbReference>
<accession>A0A6P7FYY3</accession>
<dbReference type="PANTHER" id="PTHR11012">
    <property type="entry name" value="PROTEIN KINASE-LIKE DOMAIN-CONTAINING"/>
    <property type="match status" value="1"/>
</dbReference>
<proteinExistence type="predicted"/>
<dbReference type="SUPFAM" id="SSF56112">
    <property type="entry name" value="Protein kinase-like (PK-like)"/>
    <property type="match status" value="1"/>
</dbReference>
<reference evidence="2" key="1">
    <citation type="submission" date="2025-08" db="UniProtKB">
        <authorList>
            <consortium name="RefSeq"/>
        </authorList>
    </citation>
    <scope>IDENTIFICATION</scope>
    <source>
        <tissue evidence="2">Whole insect</tissue>
    </source>
</reference>
<evidence type="ECO:0000259" key="1">
    <source>
        <dbReference type="SMART" id="SM00587"/>
    </source>
</evidence>
<sequence length="392" mass="45278">MPMQIKDLSGFLSTIIGSNRTIKDSKISNLLAKGENYGSVMLKLDVTIENEEGEEDILHLVGKTIPETEVFREIFYIHTTYTNEMAFYDTIVPTLQNFQKDLGITNIIDCFPKCYASRKNLLKNSDVIDDDAIIILENLQATGYVNIDRTIGFDFPTSLLILSDLARLHGVSLALKLRYPTIFEEKIKRYCVPFKPSHQDLLPILRRVVAEDEEIAHLAPKVLPWGTYPRSPNNEPFVSLIHADTWTNNTLQKFENGEAVSNKFVDFQMFQYGSPAADVFFFLFSSVPQDILEPNLDYFLKYYHNCLVEVLENHKCSSAEFGFERFMQEMKSVSFYEFPHSFLFHTLFVNARKGGHDYGNVDEDRIFSDIPLIVKQKSWYMVKECIKRGWFI</sequence>
<gene>
    <name evidence="2" type="primary">LOC114334185</name>
</gene>
<protein>
    <submittedName>
        <fullName evidence="2">Uncharacterized protein LOC114334185</fullName>
    </submittedName>
</protein>
<organism evidence="2">
    <name type="scientific">Diabrotica virgifera virgifera</name>
    <name type="common">western corn rootworm</name>
    <dbReference type="NCBI Taxonomy" id="50390"/>
    <lineage>
        <taxon>Eukaryota</taxon>
        <taxon>Metazoa</taxon>
        <taxon>Ecdysozoa</taxon>
        <taxon>Arthropoda</taxon>
        <taxon>Hexapoda</taxon>
        <taxon>Insecta</taxon>
        <taxon>Pterygota</taxon>
        <taxon>Neoptera</taxon>
        <taxon>Endopterygota</taxon>
        <taxon>Coleoptera</taxon>
        <taxon>Polyphaga</taxon>
        <taxon>Cucujiformia</taxon>
        <taxon>Chrysomeloidea</taxon>
        <taxon>Chrysomelidae</taxon>
        <taxon>Galerucinae</taxon>
        <taxon>Diabroticina</taxon>
        <taxon>Diabroticites</taxon>
        <taxon>Diabrotica</taxon>
    </lineage>
</organism>
<feature type="domain" description="CHK kinase-like" evidence="1">
    <location>
        <begin position="134"/>
        <end position="313"/>
    </location>
</feature>
<dbReference type="InParanoid" id="A0A6P7FYY3"/>
<dbReference type="AlphaFoldDB" id="A0A6P7FYY3"/>
<dbReference type="Gene3D" id="3.90.1200.10">
    <property type="match status" value="1"/>
</dbReference>
<dbReference type="Pfam" id="PF02958">
    <property type="entry name" value="EcKL"/>
    <property type="match status" value="1"/>
</dbReference>
<dbReference type="InterPro" id="IPR004119">
    <property type="entry name" value="EcKL"/>
</dbReference>
<dbReference type="InterPro" id="IPR011009">
    <property type="entry name" value="Kinase-like_dom_sf"/>
</dbReference>
<dbReference type="SMART" id="SM00587">
    <property type="entry name" value="CHK"/>
    <property type="match status" value="1"/>
</dbReference>
<dbReference type="PANTHER" id="PTHR11012:SF55">
    <property type="entry name" value="BHLH DOMAIN-CONTAINING PROTEIN"/>
    <property type="match status" value="1"/>
</dbReference>